<dbReference type="EMBL" id="ACWF01000108">
    <property type="protein sequence ID" value="EHL77688.1"/>
    <property type="molecule type" value="Genomic_DNA"/>
</dbReference>
<name>G9QLY1_9BACI</name>
<accession>G9QLY1</accession>
<keyword evidence="2" id="KW-1185">Reference proteome</keyword>
<sequence>MSRLFLLFKGSIGRKKIFSSKGEKYRLFTHRLSICLSHSVLCLVKVHNAEKILVNQSKTNYDRHVLTNILS</sequence>
<protein>
    <submittedName>
        <fullName evidence="1">Uncharacterized protein</fullName>
    </submittedName>
</protein>
<comment type="caution">
    <text evidence="1">The sequence shown here is derived from an EMBL/GenBank/DDBJ whole genome shotgun (WGS) entry which is preliminary data.</text>
</comment>
<reference evidence="1 2" key="1">
    <citation type="submission" date="2011-09" db="EMBL/GenBank/DDBJ databases">
        <title>The Genome Sequence of Bacillus smithii 7_3_47FAA.</title>
        <authorList>
            <consortium name="The Broad Institute Genome Sequencing Platform"/>
            <person name="Earl A."/>
            <person name="Ward D."/>
            <person name="Feldgarden M."/>
            <person name="Gevers D."/>
            <person name="Daigneault M."/>
            <person name="Strauss J."/>
            <person name="Allen-Vercoe E."/>
            <person name="Young S.K."/>
            <person name="Zeng Q."/>
            <person name="Gargeya S."/>
            <person name="Fitzgerald M."/>
            <person name="Haas B."/>
            <person name="Abouelleil A."/>
            <person name="Alvarado L."/>
            <person name="Arachchi H.M."/>
            <person name="Berlin A."/>
            <person name="Brown A."/>
            <person name="Chapman S.B."/>
            <person name="Chen Z."/>
            <person name="Dunbar C."/>
            <person name="Freedman E."/>
            <person name="Gearin G."/>
            <person name="Goldberg J."/>
            <person name="Griggs A."/>
            <person name="Gujja S."/>
            <person name="Heiman D."/>
            <person name="Howarth C."/>
            <person name="Larson L."/>
            <person name="Lui A."/>
            <person name="MacDonald P.J.P."/>
            <person name="Montmayeur A."/>
            <person name="Murphy C."/>
            <person name="Neiman D."/>
            <person name="Pearson M."/>
            <person name="Priest M."/>
            <person name="Roberts A."/>
            <person name="Saif S."/>
            <person name="Shea T."/>
            <person name="Shenoy N."/>
            <person name="Sisk P."/>
            <person name="Stolte C."/>
            <person name="Sykes S."/>
            <person name="Wortman J."/>
            <person name="Nusbaum C."/>
            <person name="Birren B."/>
        </authorList>
    </citation>
    <scope>NUCLEOTIDE SEQUENCE [LARGE SCALE GENOMIC DNA]</scope>
    <source>
        <strain evidence="1 2">7_3_47FAA</strain>
    </source>
</reference>
<dbReference type="AlphaFoldDB" id="G9QLY1"/>
<proteinExistence type="predicted"/>
<dbReference type="HOGENOM" id="CLU_2731688_0_0_9"/>
<organism evidence="1 2">
    <name type="scientific">Bacillus smithii 7_3_47FAA</name>
    <dbReference type="NCBI Taxonomy" id="665952"/>
    <lineage>
        <taxon>Bacteria</taxon>
        <taxon>Bacillati</taxon>
        <taxon>Bacillota</taxon>
        <taxon>Bacilli</taxon>
        <taxon>Bacillales</taxon>
        <taxon>Bacillaceae</taxon>
        <taxon>Bacillus</taxon>
    </lineage>
</organism>
<evidence type="ECO:0000313" key="2">
    <source>
        <dbReference type="Proteomes" id="UP000011747"/>
    </source>
</evidence>
<evidence type="ECO:0000313" key="1">
    <source>
        <dbReference type="EMBL" id="EHL77688.1"/>
    </source>
</evidence>
<dbReference type="Proteomes" id="UP000011747">
    <property type="component" value="Unassembled WGS sequence"/>
</dbReference>
<gene>
    <name evidence="1" type="ORF">HMPREF1015_02039</name>
</gene>